<evidence type="ECO:0000256" key="1">
    <source>
        <dbReference type="SAM" id="Phobius"/>
    </source>
</evidence>
<feature type="transmembrane region" description="Helical" evidence="1">
    <location>
        <begin position="96"/>
        <end position="116"/>
    </location>
</feature>
<sequence length="125" mass="13370">MTDLGPKLHSNSTPRLQVVDAVVACLLMLGQPVLLCGTLMVLGLLVMGTDACAYQACGDPAWLNRAIWVDSVGGGVLLVSTAALTLLRIVRNRTAWFIPVVGYLLQLALGLACWLMEMQAGPIRH</sequence>
<feature type="transmembrane region" description="Helical" evidence="1">
    <location>
        <begin position="67"/>
        <end position="90"/>
    </location>
</feature>
<feature type="transmembrane region" description="Helical" evidence="1">
    <location>
        <begin position="21"/>
        <end position="46"/>
    </location>
</feature>
<organism evidence="2 3">
    <name type="scientific">Mycobacterium paraterrae</name>
    <dbReference type="NCBI Taxonomy" id="577492"/>
    <lineage>
        <taxon>Bacteria</taxon>
        <taxon>Bacillati</taxon>
        <taxon>Actinomycetota</taxon>
        <taxon>Actinomycetes</taxon>
        <taxon>Mycobacteriales</taxon>
        <taxon>Mycobacteriaceae</taxon>
        <taxon>Mycobacterium</taxon>
    </lineage>
</organism>
<protein>
    <submittedName>
        <fullName evidence="2">Uncharacterized protein</fullName>
    </submittedName>
</protein>
<evidence type="ECO:0000313" key="2">
    <source>
        <dbReference type="EMBL" id="UMB69564.1"/>
    </source>
</evidence>
<dbReference type="Proteomes" id="UP001055336">
    <property type="component" value="Chromosome"/>
</dbReference>
<proteinExistence type="predicted"/>
<keyword evidence="3" id="KW-1185">Reference proteome</keyword>
<gene>
    <name evidence="2" type="ORF">MKK62_25060</name>
</gene>
<reference evidence="2" key="1">
    <citation type="submission" date="2022-08" db="EMBL/GenBank/DDBJ databases">
        <title>Whole genome sequencing of non-tuberculosis mycobacteria type-strains.</title>
        <authorList>
            <person name="Igarashi Y."/>
            <person name="Osugi A."/>
            <person name="Mitarai S."/>
        </authorList>
    </citation>
    <scope>NUCLEOTIDE SEQUENCE</scope>
    <source>
        <strain evidence="2">DSM 45127</strain>
    </source>
</reference>
<keyword evidence="1" id="KW-0812">Transmembrane</keyword>
<dbReference type="EMBL" id="CP092488">
    <property type="protein sequence ID" value="UMB69564.1"/>
    <property type="molecule type" value="Genomic_DNA"/>
</dbReference>
<keyword evidence="1" id="KW-0472">Membrane</keyword>
<dbReference type="RefSeq" id="WP_240261296.1">
    <property type="nucleotide sequence ID" value="NZ_CP092488.2"/>
</dbReference>
<evidence type="ECO:0000313" key="3">
    <source>
        <dbReference type="Proteomes" id="UP001055336"/>
    </source>
</evidence>
<name>A0ABY3VJJ1_9MYCO</name>
<keyword evidence="1" id="KW-1133">Transmembrane helix</keyword>
<accession>A0ABY3VJJ1</accession>